<feature type="transmembrane region" description="Helical" evidence="2">
    <location>
        <begin position="1129"/>
        <end position="1147"/>
    </location>
</feature>
<feature type="transmembrane region" description="Helical" evidence="2">
    <location>
        <begin position="878"/>
        <end position="899"/>
    </location>
</feature>
<feature type="transmembrane region" description="Helical" evidence="2">
    <location>
        <begin position="409"/>
        <end position="432"/>
    </location>
</feature>
<feature type="transmembrane region" description="Helical" evidence="2">
    <location>
        <begin position="297"/>
        <end position="317"/>
    </location>
</feature>
<keyword evidence="4" id="KW-1185">Reference proteome</keyword>
<evidence type="ECO:0000313" key="3">
    <source>
        <dbReference type="EMBL" id="SIN73393.1"/>
    </source>
</evidence>
<name>A0A1N6DRS2_9MICO</name>
<feature type="transmembrane region" description="Helical" evidence="2">
    <location>
        <begin position="935"/>
        <end position="954"/>
    </location>
</feature>
<feature type="transmembrane region" description="Helical" evidence="2">
    <location>
        <begin position="1051"/>
        <end position="1069"/>
    </location>
</feature>
<feature type="transmembrane region" description="Helical" evidence="2">
    <location>
        <begin position="597"/>
        <end position="618"/>
    </location>
</feature>
<feature type="transmembrane region" description="Helical" evidence="2">
    <location>
        <begin position="384"/>
        <end position="402"/>
    </location>
</feature>
<feature type="transmembrane region" description="Helical" evidence="2">
    <location>
        <begin position="848"/>
        <end position="866"/>
    </location>
</feature>
<gene>
    <name evidence="3" type="ORF">SAMN05443544_0641</name>
</gene>
<evidence type="ECO:0000313" key="4">
    <source>
        <dbReference type="Proteomes" id="UP000184699"/>
    </source>
</evidence>
<keyword evidence="2" id="KW-0812">Transmembrane</keyword>
<feature type="transmembrane region" description="Helical" evidence="2">
    <location>
        <begin position="1105"/>
        <end position="1123"/>
    </location>
</feature>
<sequence length="1271" mass="129867">MIHRWRSRPWQSVAMPEHPADARDLRRWPSDPAQLIDTTLCPACFSALRSAVCSTCGLDLSVPAAGELLTAGRALHDREVDRQSLISTMREAQTARVRQATTAAANVTDAAAHAVPAAASPTAIPAPAAPILSVPVSAPILSVPVSVPASVPVPAPVAQQAPVAAATAAPPVAPADPRSGRSGVQVLLLTLGVVLISITAIVFLFVAYLVATLEVRSIIIAVASVLVLGVAWLLRARRLPGTAEGVASVAIVLLLLDVWIVRANMLFGSETIGTSAYLGGALLVVAAVLVGVRAASGIRVAGIAAAAFAPVGVFLLASEAAPDDQLSTPFWLGFLAVSLLGTVAVLLPATLERTIVMAAGFVAGALALIPAYWALPEVSWSQLWWYLVVAAAWLLALVAVRLRRGVGVIWARIAAPAFGLSLALAPALAIFSALGSEISLWLAPAAAGVVAAVFAAGTRLTGAAARDSLAALVAAIAVAACSVLPGVLLGVSVVWTRLAGSVPPWRLEFGEELSPAIDGHDLTAVLVPLVVAIGAIVISVLVRRGRALAAIPTAAAFASGIAVASVTPGPAIAAVVLLVLAGGALALAAFQHRLAVPGLLATLAVGGVGSAGFAWWVGYSNTALWPWVAALVILLAVAGRVLAPRVWTAAASPAVGAAHLAIASTLFVFAVFSIPLWQAPDDVQLIEPWMWLAVVSSGLLVVAAIVRFGGSGDRLCAVTPLFAASVISICALAFETDASWRWVPAGIFVVAGVLWLRLGASEVLRIAFAAVTPLALAFVSAIVVDAVFGWQSIGVGIAGAALLGAALAHVVPERTGPARLVWAVAAGVVGAVALVAGVTGSFGSSELWLVLLLLTPVPIVLAALDGDPIGGESPARHLGWLSLVLGVATVWVRLSSAGVDDVEAYTLPLAAALAATAGLITWRRTGGSAPAQGRTALFATAAAVAVLPSIGSAGDAELRALLLVSIGIVVAIAAVFLPELARGVPVRLLGVLTGWVAFTGAGLVRGATVASDGADSVLIPEFWPLIALAAGVTIAVMWARTESLPAWLAEALLAASVVLAAVPTLMEIVDGESPLLRTAVLFSALALAHIAAYATTARPVSGPMFGWTTLGVLVVGGVIALASGQVDPFDLVTAAIGIALIGAGWLRMRRSPELGSWPALGPGLAVLLVPPLFADFTDPQLWRIVTLGVVAVVVLVIGAVRRLQAPLLLGGGVLLVHALVQLWPWITDLYEAVWWWLWLGIAGVLLVVLAATYERQLRLARGTIRSIAALR</sequence>
<keyword evidence="2" id="KW-0472">Membrane</keyword>
<organism evidence="3 4">
    <name type="scientific">Agromyces cerinus subsp. cerinus</name>
    <dbReference type="NCBI Taxonomy" id="232089"/>
    <lineage>
        <taxon>Bacteria</taxon>
        <taxon>Bacillati</taxon>
        <taxon>Actinomycetota</taxon>
        <taxon>Actinomycetes</taxon>
        <taxon>Micrococcales</taxon>
        <taxon>Microbacteriaceae</taxon>
        <taxon>Agromyces</taxon>
    </lineage>
</organism>
<dbReference type="InterPro" id="IPR058062">
    <property type="entry name" value="SCO7613_C"/>
</dbReference>
<dbReference type="Proteomes" id="UP000184699">
    <property type="component" value="Unassembled WGS sequence"/>
</dbReference>
<feature type="transmembrane region" description="Helical" evidence="2">
    <location>
        <begin position="271"/>
        <end position="290"/>
    </location>
</feature>
<dbReference type="NCBIfam" id="NF047321">
    <property type="entry name" value="SCO7613_CTERM"/>
    <property type="match status" value="1"/>
</dbReference>
<keyword evidence="2" id="KW-1133">Transmembrane helix</keyword>
<feature type="transmembrane region" description="Helical" evidence="2">
    <location>
        <begin position="438"/>
        <end position="457"/>
    </location>
</feature>
<feature type="transmembrane region" description="Helical" evidence="2">
    <location>
        <begin position="186"/>
        <end position="211"/>
    </location>
</feature>
<dbReference type="AlphaFoldDB" id="A0A1N6DRS2"/>
<feature type="transmembrane region" description="Helical" evidence="2">
    <location>
        <begin position="1180"/>
        <end position="1200"/>
    </location>
</feature>
<feature type="transmembrane region" description="Helical" evidence="2">
    <location>
        <begin position="790"/>
        <end position="808"/>
    </location>
</feature>
<evidence type="ECO:0000256" key="1">
    <source>
        <dbReference type="SAM" id="MobiDB-lite"/>
    </source>
</evidence>
<accession>A0A1N6DRS2</accession>
<protein>
    <submittedName>
        <fullName evidence="3">Uncharacterized protein</fullName>
    </submittedName>
</protein>
<feature type="transmembrane region" description="Helical" evidence="2">
    <location>
        <begin position="571"/>
        <end position="590"/>
    </location>
</feature>
<feature type="transmembrane region" description="Helical" evidence="2">
    <location>
        <begin position="763"/>
        <end position="784"/>
    </location>
</feature>
<feature type="transmembrane region" description="Helical" evidence="2">
    <location>
        <begin position="1207"/>
        <end position="1226"/>
    </location>
</feature>
<feature type="transmembrane region" description="Helical" evidence="2">
    <location>
        <begin position="740"/>
        <end position="756"/>
    </location>
</feature>
<feature type="transmembrane region" description="Helical" evidence="2">
    <location>
        <begin position="820"/>
        <end position="842"/>
    </location>
</feature>
<reference evidence="4" key="1">
    <citation type="submission" date="2016-11" db="EMBL/GenBank/DDBJ databases">
        <authorList>
            <person name="Varghese N."/>
            <person name="Submissions S."/>
        </authorList>
    </citation>
    <scope>NUCLEOTIDE SEQUENCE [LARGE SCALE GENOMIC DNA]</scope>
    <source>
        <strain evidence="4">DSM 8595</strain>
    </source>
</reference>
<feature type="transmembrane region" description="Helical" evidence="2">
    <location>
        <begin position="469"/>
        <end position="495"/>
    </location>
</feature>
<proteinExistence type="predicted"/>
<feature type="transmembrane region" description="Helical" evidence="2">
    <location>
        <begin position="547"/>
        <end position="565"/>
    </location>
</feature>
<feature type="transmembrane region" description="Helical" evidence="2">
    <location>
        <begin position="715"/>
        <end position="734"/>
    </location>
</feature>
<feature type="transmembrane region" description="Helical" evidence="2">
    <location>
        <begin position="689"/>
        <end position="708"/>
    </location>
</feature>
<feature type="transmembrane region" description="Helical" evidence="2">
    <location>
        <begin position="624"/>
        <end position="643"/>
    </location>
</feature>
<evidence type="ECO:0000256" key="2">
    <source>
        <dbReference type="SAM" id="Phobius"/>
    </source>
</evidence>
<feature type="transmembrane region" description="Helical" evidence="2">
    <location>
        <begin position="905"/>
        <end position="923"/>
    </location>
</feature>
<feature type="region of interest" description="Disordered" evidence="1">
    <location>
        <begin position="1"/>
        <end position="25"/>
    </location>
</feature>
<dbReference type="STRING" id="232089.SAMN05443544_0641"/>
<feature type="transmembrane region" description="Helical" evidence="2">
    <location>
        <begin position="1154"/>
        <end position="1174"/>
    </location>
</feature>
<feature type="transmembrane region" description="Helical" evidence="2">
    <location>
        <begin position="989"/>
        <end position="1010"/>
    </location>
</feature>
<feature type="transmembrane region" description="Helical" evidence="2">
    <location>
        <begin position="655"/>
        <end position="677"/>
    </location>
</feature>
<dbReference type="EMBL" id="FSRJ01000001">
    <property type="protein sequence ID" value="SIN73393.1"/>
    <property type="molecule type" value="Genomic_DNA"/>
</dbReference>
<feature type="transmembrane region" description="Helical" evidence="2">
    <location>
        <begin position="522"/>
        <end position="542"/>
    </location>
</feature>
<feature type="transmembrane region" description="Helical" evidence="2">
    <location>
        <begin position="329"/>
        <end position="347"/>
    </location>
</feature>
<feature type="transmembrane region" description="Helical" evidence="2">
    <location>
        <begin position="1232"/>
        <end position="1253"/>
    </location>
</feature>
<feature type="transmembrane region" description="Helical" evidence="2">
    <location>
        <begin position="1022"/>
        <end position="1039"/>
    </location>
</feature>
<feature type="transmembrane region" description="Helical" evidence="2">
    <location>
        <begin position="354"/>
        <end position="372"/>
    </location>
</feature>
<feature type="transmembrane region" description="Helical" evidence="2">
    <location>
        <begin position="960"/>
        <end position="977"/>
    </location>
</feature>
<feature type="transmembrane region" description="Helical" evidence="2">
    <location>
        <begin position="1075"/>
        <end position="1093"/>
    </location>
</feature>
<feature type="transmembrane region" description="Helical" evidence="2">
    <location>
        <begin position="246"/>
        <end position="265"/>
    </location>
</feature>
<feature type="transmembrane region" description="Helical" evidence="2">
    <location>
        <begin position="217"/>
        <end position="234"/>
    </location>
</feature>